<feature type="transmembrane region" description="Helical" evidence="1">
    <location>
        <begin position="158"/>
        <end position="185"/>
    </location>
</feature>
<accession>A0ABT9BH74</accession>
<feature type="transmembrane region" description="Helical" evidence="1">
    <location>
        <begin position="191"/>
        <end position="209"/>
    </location>
</feature>
<dbReference type="EMBL" id="JAUQSY010000022">
    <property type="protein sequence ID" value="MDO7877591.1"/>
    <property type="molecule type" value="Genomic_DNA"/>
</dbReference>
<feature type="domain" description="Sphingomyelin synthase-like" evidence="2">
    <location>
        <begin position="147"/>
        <end position="207"/>
    </location>
</feature>
<reference evidence="3" key="1">
    <citation type="submission" date="2023-07" db="EMBL/GenBank/DDBJ databases">
        <authorList>
            <person name="Kim M.K."/>
        </authorList>
    </citation>
    <scope>NUCLEOTIDE SEQUENCE</scope>
    <source>
        <strain evidence="3">ASUV-10-1</strain>
    </source>
</reference>
<keyword evidence="4" id="KW-1185">Reference proteome</keyword>
<gene>
    <name evidence="3" type="ORF">Q5H93_22825</name>
</gene>
<dbReference type="InterPro" id="IPR025749">
    <property type="entry name" value="Sphingomyelin_synth-like_dom"/>
</dbReference>
<keyword evidence="1" id="KW-0472">Membrane</keyword>
<proteinExistence type="predicted"/>
<evidence type="ECO:0000259" key="2">
    <source>
        <dbReference type="Pfam" id="PF14360"/>
    </source>
</evidence>
<evidence type="ECO:0000313" key="4">
    <source>
        <dbReference type="Proteomes" id="UP001176429"/>
    </source>
</evidence>
<name>A0ABT9BH74_9BACT</name>
<feature type="transmembrane region" description="Helical" evidence="1">
    <location>
        <begin position="27"/>
        <end position="48"/>
    </location>
</feature>
<dbReference type="Proteomes" id="UP001176429">
    <property type="component" value="Unassembled WGS sequence"/>
</dbReference>
<keyword evidence="1" id="KW-1133">Transmembrane helix</keyword>
<keyword evidence="1" id="KW-0812">Transmembrane</keyword>
<sequence>MLPPFLTVPPIERWPAQWARPAFRWRLGIVVGLLLALLPVLPGFYHWVQSRPGRLLPDWLLSQLPVRDVAVPTFAAIYGSIVVALLYLLPRPLRLLHALWAYFFLQLLRIITLTLLPLDPPRELIVLHDPVTEALFRASTEAPIVRDLFFSNHTATMVLLVLVVGSPGLRLLLAMATAAVALLVLVQRAHYSYDVLAAPLFAGLAYWAAGRIMGDARARAK</sequence>
<dbReference type="Pfam" id="PF14360">
    <property type="entry name" value="PAP2_C"/>
    <property type="match status" value="1"/>
</dbReference>
<feature type="transmembrane region" description="Helical" evidence="1">
    <location>
        <begin position="95"/>
        <end position="118"/>
    </location>
</feature>
<evidence type="ECO:0000313" key="3">
    <source>
        <dbReference type="EMBL" id="MDO7877591.1"/>
    </source>
</evidence>
<evidence type="ECO:0000256" key="1">
    <source>
        <dbReference type="SAM" id="Phobius"/>
    </source>
</evidence>
<comment type="caution">
    <text evidence="3">The sequence shown here is derived from an EMBL/GenBank/DDBJ whole genome shotgun (WGS) entry which is preliminary data.</text>
</comment>
<organism evidence="3 4">
    <name type="scientific">Hymenobacter aranciens</name>
    <dbReference type="NCBI Taxonomy" id="3063996"/>
    <lineage>
        <taxon>Bacteria</taxon>
        <taxon>Pseudomonadati</taxon>
        <taxon>Bacteroidota</taxon>
        <taxon>Cytophagia</taxon>
        <taxon>Cytophagales</taxon>
        <taxon>Hymenobacteraceae</taxon>
        <taxon>Hymenobacter</taxon>
    </lineage>
</organism>
<dbReference type="RefSeq" id="WP_305009032.1">
    <property type="nucleotide sequence ID" value="NZ_JAUQSY010000022.1"/>
</dbReference>
<protein>
    <submittedName>
        <fullName evidence="3">Phosphatase PAP2-related protein</fullName>
    </submittedName>
</protein>
<feature type="transmembrane region" description="Helical" evidence="1">
    <location>
        <begin position="69"/>
        <end position="89"/>
    </location>
</feature>